<dbReference type="Proteomes" id="UP000319210">
    <property type="component" value="Unassembled WGS sequence"/>
</dbReference>
<accession>A0A4Y3QQM0</accession>
<feature type="region of interest" description="Disordered" evidence="6">
    <location>
        <begin position="208"/>
        <end position="233"/>
    </location>
</feature>
<keyword evidence="3 5" id="KW-0238">DNA-binding</keyword>
<dbReference type="Gene3D" id="1.10.357.10">
    <property type="entry name" value="Tetracycline Repressor, domain 2"/>
    <property type="match status" value="1"/>
</dbReference>
<dbReference type="Pfam" id="PF00440">
    <property type="entry name" value="TetR_N"/>
    <property type="match status" value="1"/>
</dbReference>
<dbReference type="Pfam" id="PF02909">
    <property type="entry name" value="TetR_C_1"/>
    <property type="match status" value="1"/>
</dbReference>
<evidence type="ECO:0000313" key="8">
    <source>
        <dbReference type="EMBL" id="GEB47482.1"/>
    </source>
</evidence>
<dbReference type="SUPFAM" id="SSF46689">
    <property type="entry name" value="Homeodomain-like"/>
    <property type="match status" value="1"/>
</dbReference>
<dbReference type="PRINTS" id="PR00400">
    <property type="entry name" value="TETREPRESSOR"/>
</dbReference>
<organism evidence="8 9">
    <name type="scientific">Streptomyces cacaoi</name>
    <dbReference type="NCBI Taxonomy" id="1898"/>
    <lineage>
        <taxon>Bacteria</taxon>
        <taxon>Bacillati</taxon>
        <taxon>Actinomycetota</taxon>
        <taxon>Actinomycetes</taxon>
        <taxon>Kitasatosporales</taxon>
        <taxon>Streptomycetaceae</taxon>
        <taxon>Streptomyces</taxon>
    </lineage>
</organism>
<proteinExistence type="predicted"/>
<dbReference type="InterPro" id="IPR001647">
    <property type="entry name" value="HTH_TetR"/>
</dbReference>
<protein>
    <submittedName>
        <fullName evidence="8">TetR family transcriptional regulator</fullName>
    </submittedName>
</protein>
<dbReference type="InterPro" id="IPR036271">
    <property type="entry name" value="Tet_transcr_reg_TetR-rel_C_sf"/>
</dbReference>
<dbReference type="PANTHER" id="PTHR30055:SF151">
    <property type="entry name" value="TRANSCRIPTIONAL REGULATORY PROTEIN"/>
    <property type="match status" value="1"/>
</dbReference>
<dbReference type="GO" id="GO:0046677">
    <property type="term" value="P:response to antibiotic"/>
    <property type="evidence" value="ECO:0007669"/>
    <property type="project" value="InterPro"/>
</dbReference>
<feature type="DNA-binding region" description="H-T-H motif" evidence="5">
    <location>
        <begin position="29"/>
        <end position="48"/>
    </location>
</feature>
<name>A0A4Y3QQM0_STRCI</name>
<evidence type="ECO:0000259" key="7">
    <source>
        <dbReference type="PROSITE" id="PS50977"/>
    </source>
</evidence>
<evidence type="ECO:0000256" key="2">
    <source>
        <dbReference type="ARBA" id="ARBA00023015"/>
    </source>
</evidence>
<dbReference type="GO" id="GO:0045892">
    <property type="term" value="P:negative regulation of DNA-templated transcription"/>
    <property type="evidence" value="ECO:0007669"/>
    <property type="project" value="InterPro"/>
</dbReference>
<feature type="compositionally biased region" description="Low complexity" evidence="6">
    <location>
        <begin position="215"/>
        <end position="233"/>
    </location>
</feature>
<keyword evidence="1" id="KW-0678">Repressor</keyword>
<dbReference type="AlphaFoldDB" id="A0A4Y3QQM0"/>
<dbReference type="InterPro" id="IPR009057">
    <property type="entry name" value="Homeodomain-like_sf"/>
</dbReference>
<dbReference type="OrthoDB" id="3291296at2"/>
<gene>
    <name evidence="8" type="ORF">SCA03_00330</name>
</gene>
<reference evidence="8 9" key="1">
    <citation type="submission" date="2019-06" db="EMBL/GenBank/DDBJ databases">
        <title>Whole genome shotgun sequence of Streptomyces cacaoi subsp. cacaoi NBRC 12748.</title>
        <authorList>
            <person name="Hosoyama A."/>
            <person name="Uohara A."/>
            <person name="Ohji S."/>
            <person name="Ichikawa N."/>
        </authorList>
    </citation>
    <scope>NUCLEOTIDE SEQUENCE [LARGE SCALE GENOMIC DNA]</scope>
    <source>
        <strain evidence="8 9">NBRC 12748</strain>
    </source>
</reference>
<evidence type="ECO:0000256" key="6">
    <source>
        <dbReference type="SAM" id="MobiDB-lite"/>
    </source>
</evidence>
<dbReference type="EMBL" id="BJMM01000001">
    <property type="protein sequence ID" value="GEB47482.1"/>
    <property type="molecule type" value="Genomic_DNA"/>
</dbReference>
<dbReference type="SUPFAM" id="SSF48498">
    <property type="entry name" value="Tetracyclin repressor-like, C-terminal domain"/>
    <property type="match status" value="1"/>
</dbReference>
<dbReference type="PROSITE" id="PS50977">
    <property type="entry name" value="HTH_TETR_2"/>
    <property type="match status" value="1"/>
</dbReference>
<sequence length="233" mass="24860">MPRPPRLSRTAAVTTALRILDEEGPGALSMRRLAQRLDVTSPSLYKHFRDLDDLLDAVADAVARRINAAITRETEHLDGWRAELSVVARCYCLTFRRHPHTLALVMRRPLRSRASLAGIDDMLAVLLGRGWGLPEATRALLLVESYAMGAAFTAASAGFAADSAELARHPALSAALSGSHPDLRLGTDDFEHGLTMLLDGIARDLAPKAARETAPDAGTAPGTAPDTAPADGL</sequence>
<dbReference type="InterPro" id="IPR003012">
    <property type="entry name" value="Tet_transcr_reg_TetR"/>
</dbReference>
<dbReference type="GO" id="GO:0000976">
    <property type="term" value="F:transcription cis-regulatory region binding"/>
    <property type="evidence" value="ECO:0007669"/>
    <property type="project" value="TreeGrafter"/>
</dbReference>
<dbReference type="RefSeq" id="WP_141275144.1">
    <property type="nucleotide sequence ID" value="NZ_BJMM01000001.1"/>
</dbReference>
<dbReference type="PANTHER" id="PTHR30055">
    <property type="entry name" value="HTH-TYPE TRANSCRIPTIONAL REGULATOR RUTR"/>
    <property type="match status" value="1"/>
</dbReference>
<keyword evidence="2" id="KW-0805">Transcription regulation</keyword>
<keyword evidence="9" id="KW-1185">Reference proteome</keyword>
<comment type="caution">
    <text evidence="8">The sequence shown here is derived from an EMBL/GenBank/DDBJ whole genome shotgun (WGS) entry which is preliminary data.</text>
</comment>
<evidence type="ECO:0000256" key="4">
    <source>
        <dbReference type="ARBA" id="ARBA00023163"/>
    </source>
</evidence>
<evidence type="ECO:0000256" key="1">
    <source>
        <dbReference type="ARBA" id="ARBA00022491"/>
    </source>
</evidence>
<keyword evidence="4" id="KW-0804">Transcription</keyword>
<evidence type="ECO:0000256" key="3">
    <source>
        <dbReference type="ARBA" id="ARBA00023125"/>
    </source>
</evidence>
<dbReference type="GO" id="GO:0003700">
    <property type="term" value="F:DNA-binding transcription factor activity"/>
    <property type="evidence" value="ECO:0007669"/>
    <property type="project" value="TreeGrafter"/>
</dbReference>
<feature type="domain" description="HTH tetR-type" evidence="7">
    <location>
        <begin position="6"/>
        <end position="66"/>
    </location>
</feature>
<dbReference type="InterPro" id="IPR050109">
    <property type="entry name" value="HTH-type_TetR-like_transc_reg"/>
</dbReference>
<dbReference type="InterPro" id="IPR004111">
    <property type="entry name" value="Repressor_TetR_C"/>
</dbReference>
<evidence type="ECO:0000313" key="9">
    <source>
        <dbReference type="Proteomes" id="UP000319210"/>
    </source>
</evidence>
<evidence type="ECO:0000256" key="5">
    <source>
        <dbReference type="PROSITE-ProRule" id="PRU00335"/>
    </source>
</evidence>